<dbReference type="CDD" id="cd05285">
    <property type="entry name" value="sorbitol_DH"/>
    <property type="match status" value="1"/>
</dbReference>
<evidence type="ECO:0000256" key="7">
    <source>
        <dbReference type="ARBA" id="ARBA00026132"/>
    </source>
</evidence>
<dbReference type="PANTHER" id="PTHR43161">
    <property type="entry name" value="SORBITOL DEHYDROGENASE"/>
    <property type="match status" value="1"/>
</dbReference>
<dbReference type="Pfam" id="PF00107">
    <property type="entry name" value="ADH_zinc_N"/>
    <property type="match status" value="1"/>
</dbReference>
<dbReference type="GO" id="GO:0003939">
    <property type="term" value="F:L-iditol 2-dehydrogenase (NAD+) activity"/>
    <property type="evidence" value="ECO:0007669"/>
    <property type="project" value="TreeGrafter"/>
</dbReference>
<dbReference type="EMBL" id="JAIWYP010000004">
    <property type="protein sequence ID" value="KAH3839605.1"/>
    <property type="molecule type" value="Genomic_DNA"/>
</dbReference>
<dbReference type="PROSITE" id="PS00059">
    <property type="entry name" value="ADH_ZINC"/>
    <property type="match status" value="1"/>
</dbReference>
<dbReference type="FunFam" id="3.40.50.720:FF:000068">
    <property type="entry name" value="Sorbitol dehydrogenase"/>
    <property type="match status" value="1"/>
</dbReference>
<dbReference type="Gene3D" id="3.40.50.720">
    <property type="entry name" value="NAD(P)-binding Rossmann-like Domain"/>
    <property type="match status" value="1"/>
</dbReference>
<evidence type="ECO:0000256" key="3">
    <source>
        <dbReference type="ARBA" id="ARBA00022723"/>
    </source>
</evidence>
<comment type="similarity">
    <text evidence="2 9">Belongs to the zinc-containing alcohol dehydrogenase family.</text>
</comment>
<comment type="cofactor">
    <cofactor evidence="1 9">
        <name>Zn(2+)</name>
        <dbReference type="ChEBI" id="CHEBI:29105"/>
    </cofactor>
</comment>
<dbReference type="InterPro" id="IPR002328">
    <property type="entry name" value="ADH_Zn_CS"/>
</dbReference>
<dbReference type="GO" id="GO:0006062">
    <property type="term" value="P:sorbitol catabolic process"/>
    <property type="evidence" value="ECO:0007669"/>
    <property type="project" value="TreeGrafter"/>
</dbReference>
<sequence length="348" mass="37285">MSDTNLTAILHKKGDIRLEDCPIPEPGPGQVQLCMQHVGICGSDVHYWQHGYIGDFVVRAPMVLGHEASGIVSKLGEGVTNLNIGDRVAIEPGVPCRRCMDCKKGRYNLCADMKFCATPPYDGNLARYYVHDADFCYKLPDHVSTEEGALLEPLSVGVHACRRAGVTLGSKVLVCGAGPIGLVNLLVAKATGASQVCVTDIDEKRLVMAKEMGADCVVKVTSKDPKEVAAQVIEALGEKPDFTIECSGAPPSTRTAIFATKSGGCVVLVGMGPPSVELPIIDAAVREVDIRGVFRYVNCYPTALNMVASGAVNVKPLITHRFKLEDSIQAFETTLRGEGIKVMIECKK</sequence>
<dbReference type="SMART" id="SM00829">
    <property type="entry name" value="PKS_ER"/>
    <property type="match status" value="1"/>
</dbReference>
<comment type="caution">
    <text evidence="11">The sequence shown here is derived from an EMBL/GenBank/DDBJ whole genome shotgun (WGS) entry which is preliminary data.</text>
</comment>
<dbReference type="GO" id="GO:0008270">
    <property type="term" value="F:zinc ion binding"/>
    <property type="evidence" value="ECO:0007669"/>
    <property type="project" value="InterPro"/>
</dbReference>
<organism evidence="11 12">
    <name type="scientific">Dreissena polymorpha</name>
    <name type="common">Zebra mussel</name>
    <name type="synonym">Mytilus polymorpha</name>
    <dbReference type="NCBI Taxonomy" id="45954"/>
    <lineage>
        <taxon>Eukaryota</taxon>
        <taxon>Metazoa</taxon>
        <taxon>Spiralia</taxon>
        <taxon>Lophotrochozoa</taxon>
        <taxon>Mollusca</taxon>
        <taxon>Bivalvia</taxon>
        <taxon>Autobranchia</taxon>
        <taxon>Heteroconchia</taxon>
        <taxon>Euheterodonta</taxon>
        <taxon>Imparidentia</taxon>
        <taxon>Neoheterodontei</taxon>
        <taxon>Myida</taxon>
        <taxon>Dreissenoidea</taxon>
        <taxon>Dreissenidae</taxon>
        <taxon>Dreissena</taxon>
    </lineage>
</organism>
<evidence type="ECO:0000256" key="2">
    <source>
        <dbReference type="ARBA" id="ARBA00008072"/>
    </source>
</evidence>
<dbReference type="InterPro" id="IPR013149">
    <property type="entry name" value="ADH-like_C"/>
</dbReference>
<evidence type="ECO:0000256" key="1">
    <source>
        <dbReference type="ARBA" id="ARBA00001947"/>
    </source>
</evidence>
<keyword evidence="4 9" id="KW-0862">Zinc</keyword>
<dbReference type="Proteomes" id="UP000828390">
    <property type="component" value="Unassembled WGS sequence"/>
</dbReference>
<dbReference type="SUPFAM" id="SSF51735">
    <property type="entry name" value="NAD(P)-binding Rossmann-fold domains"/>
    <property type="match status" value="1"/>
</dbReference>
<evidence type="ECO:0000313" key="11">
    <source>
        <dbReference type="EMBL" id="KAH3839605.1"/>
    </source>
</evidence>
<dbReference type="InterPro" id="IPR036291">
    <property type="entry name" value="NAD(P)-bd_dom_sf"/>
</dbReference>
<name>A0A9D4KHG1_DREPO</name>
<evidence type="ECO:0000256" key="6">
    <source>
        <dbReference type="ARBA" id="ARBA00023027"/>
    </source>
</evidence>
<evidence type="ECO:0000256" key="5">
    <source>
        <dbReference type="ARBA" id="ARBA00023002"/>
    </source>
</evidence>
<keyword evidence="12" id="KW-1185">Reference proteome</keyword>
<gene>
    <name evidence="11" type="ORF">DPMN_113037</name>
</gene>
<dbReference type="InterPro" id="IPR020843">
    <property type="entry name" value="ER"/>
</dbReference>
<keyword evidence="6" id="KW-0520">NAD</keyword>
<dbReference type="Pfam" id="PF08240">
    <property type="entry name" value="ADH_N"/>
    <property type="match status" value="1"/>
</dbReference>
<dbReference type="AlphaFoldDB" id="A0A9D4KHG1"/>
<dbReference type="InterPro" id="IPR045306">
    <property type="entry name" value="SDH-like"/>
</dbReference>
<evidence type="ECO:0000259" key="10">
    <source>
        <dbReference type="SMART" id="SM00829"/>
    </source>
</evidence>
<proteinExistence type="inferred from homology"/>
<reference evidence="11" key="2">
    <citation type="submission" date="2020-11" db="EMBL/GenBank/DDBJ databases">
        <authorList>
            <person name="McCartney M.A."/>
            <person name="Auch B."/>
            <person name="Kono T."/>
            <person name="Mallez S."/>
            <person name="Becker A."/>
            <person name="Gohl D.M."/>
            <person name="Silverstein K.A.T."/>
            <person name="Koren S."/>
            <person name="Bechman K.B."/>
            <person name="Herman A."/>
            <person name="Abrahante J.E."/>
            <person name="Garbe J."/>
        </authorList>
    </citation>
    <scope>NUCLEOTIDE SEQUENCE</scope>
    <source>
        <strain evidence="11">Duluth1</strain>
        <tissue evidence="11">Whole animal</tissue>
    </source>
</reference>
<evidence type="ECO:0000256" key="9">
    <source>
        <dbReference type="RuleBase" id="RU361277"/>
    </source>
</evidence>
<evidence type="ECO:0000256" key="4">
    <source>
        <dbReference type="ARBA" id="ARBA00022833"/>
    </source>
</evidence>
<keyword evidence="5" id="KW-0560">Oxidoreductase</keyword>
<dbReference type="OrthoDB" id="1879366at2759"/>
<reference evidence="11" key="1">
    <citation type="journal article" date="2019" name="bioRxiv">
        <title>The Genome of the Zebra Mussel, Dreissena polymorpha: A Resource for Invasive Species Research.</title>
        <authorList>
            <person name="McCartney M.A."/>
            <person name="Auch B."/>
            <person name="Kono T."/>
            <person name="Mallez S."/>
            <person name="Zhang Y."/>
            <person name="Obille A."/>
            <person name="Becker A."/>
            <person name="Abrahante J.E."/>
            <person name="Garbe J."/>
            <person name="Badalamenti J.P."/>
            <person name="Herman A."/>
            <person name="Mangelson H."/>
            <person name="Liachko I."/>
            <person name="Sullivan S."/>
            <person name="Sone E.D."/>
            <person name="Koren S."/>
            <person name="Silverstein K.A.T."/>
            <person name="Beckman K.B."/>
            <person name="Gohl D.M."/>
        </authorList>
    </citation>
    <scope>NUCLEOTIDE SEQUENCE</scope>
    <source>
        <strain evidence="11">Duluth1</strain>
        <tissue evidence="11">Whole animal</tissue>
    </source>
</reference>
<keyword evidence="3 9" id="KW-0479">Metal-binding</keyword>
<accession>A0A9D4KHG1</accession>
<protein>
    <recommendedName>
        <fullName evidence="7">Sorbitol dehydrogenase</fullName>
    </recommendedName>
    <alternativeName>
        <fullName evidence="8">Polyol dehydrogenase</fullName>
    </alternativeName>
</protein>
<dbReference type="Gene3D" id="3.90.180.10">
    <property type="entry name" value="Medium-chain alcohol dehydrogenases, catalytic domain"/>
    <property type="match status" value="1"/>
</dbReference>
<evidence type="ECO:0000256" key="8">
    <source>
        <dbReference type="ARBA" id="ARBA00032485"/>
    </source>
</evidence>
<evidence type="ECO:0000313" key="12">
    <source>
        <dbReference type="Proteomes" id="UP000828390"/>
    </source>
</evidence>
<dbReference type="PANTHER" id="PTHR43161:SF9">
    <property type="entry name" value="SORBITOL DEHYDROGENASE"/>
    <property type="match status" value="1"/>
</dbReference>
<dbReference type="SUPFAM" id="SSF50129">
    <property type="entry name" value="GroES-like"/>
    <property type="match status" value="1"/>
</dbReference>
<feature type="domain" description="Enoyl reductase (ER)" evidence="10">
    <location>
        <begin position="14"/>
        <end position="344"/>
    </location>
</feature>
<dbReference type="InterPro" id="IPR011032">
    <property type="entry name" value="GroES-like_sf"/>
</dbReference>
<dbReference type="InterPro" id="IPR013154">
    <property type="entry name" value="ADH-like_N"/>
</dbReference>